<accession>A0A7U8C4B7</accession>
<feature type="transmembrane region" description="Helical" evidence="1">
    <location>
        <begin position="147"/>
        <end position="163"/>
    </location>
</feature>
<dbReference type="RefSeq" id="WP_007021155.1">
    <property type="nucleotide sequence ID" value="NZ_CH724125.1"/>
</dbReference>
<dbReference type="EMBL" id="AAOW01000030">
    <property type="protein sequence ID" value="EAR59855.1"/>
    <property type="molecule type" value="Genomic_DNA"/>
</dbReference>
<keyword evidence="1" id="KW-0812">Transmembrane</keyword>
<keyword evidence="1" id="KW-0472">Membrane</keyword>
<feature type="transmembrane region" description="Helical" evidence="1">
    <location>
        <begin position="124"/>
        <end position="141"/>
    </location>
</feature>
<gene>
    <name evidence="2" type="ORF">MED92_17470</name>
</gene>
<dbReference type="Proteomes" id="UP000002171">
    <property type="component" value="Unassembled WGS sequence"/>
</dbReference>
<dbReference type="OrthoDB" id="6199484at2"/>
<organism evidence="2 3">
    <name type="scientific">Neptuniibacter caesariensis</name>
    <dbReference type="NCBI Taxonomy" id="207954"/>
    <lineage>
        <taxon>Bacteria</taxon>
        <taxon>Pseudomonadati</taxon>
        <taxon>Pseudomonadota</taxon>
        <taxon>Gammaproteobacteria</taxon>
        <taxon>Oceanospirillales</taxon>
        <taxon>Oceanospirillaceae</taxon>
        <taxon>Neptuniibacter</taxon>
    </lineage>
</organism>
<feature type="transmembrane region" description="Helical" evidence="1">
    <location>
        <begin position="175"/>
        <end position="193"/>
    </location>
</feature>
<evidence type="ECO:0000313" key="3">
    <source>
        <dbReference type="Proteomes" id="UP000002171"/>
    </source>
</evidence>
<dbReference type="AlphaFoldDB" id="A0A7U8C4B7"/>
<feature type="transmembrane region" description="Helical" evidence="1">
    <location>
        <begin position="31"/>
        <end position="50"/>
    </location>
</feature>
<comment type="caution">
    <text evidence="2">The sequence shown here is derived from an EMBL/GenBank/DDBJ whole genome shotgun (WGS) entry which is preliminary data.</text>
</comment>
<keyword evidence="3" id="KW-1185">Reference proteome</keyword>
<protein>
    <submittedName>
        <fullName evidence="2">Uncharacterized protein</fullName>
    </submittedName>
</protein>
<evidence type="ECO:0000256" key="1">
    <source>
        <dbReference type="SAM" id="Phobius"/>
    </source>
</evidence>
<reference evidence="2 3" key="1">
    <citation type="submission" date="2006-02" db="EMBL/GenBank/DDBJ databases">
        <authorList>
            <person name="Pinhassi J."/>
            <person name="Pedros-Alio C."/>
            <person name="Ferriera S."/>
            <person name="Johnson J."/>
            <person name="Kravitz S."/>
            <person name="Halpern A."/>
            <person name="Remington K."/>
            <person name="Beeson K."/>
            <person name="Tran B."/>
            <person name="Rogers Y.-H."/>
            <person name="Friedman R."/>
            <person name="Venter J.C."/>
        </authorList>
    </citation>
    <scope>NUCLEOTIDE SEQUENCE [LARGE SCALE GENOMIC DNA]</scope>
    <source>
        <strain evidence="2 3">MED92</strain>
    </source>
</reference>
<name>A0A7U8C4B7_NEPCE</name>
<sequence>MSSLFLTNCLLIICALYLAGRSYKQGESRDHTASMVISLSAAFIACAAAGNILLQSPDQDTQTLKRILDNLAYYAAIPLIASAMVDSAWKYEWSRAAWGRWLLALFALFELCRRSEVGIEYSQIMAALSAGAILISALRLQALACKVAGTLAAVTLAISLLVYSPTSLIPDQQDAGFFATGLSVFLILIGATIPKTNRSNA</sequence>
<evidence type="ECO:0000313" key="2">
    <source>
        <dbReference type="EMBL" id="EAR59855.1"/>
    </source>
</evidence>
<proteinExistence type="predicted"/>
<feature type="transmembrane region" description="Helical" evidence="1">
    <location>
        <begin position="71"/>
        <end position="89"/>
    </location>
</feature>
<keyword evidence="1" id="KW-1133">Transmembrane helix</keyword>